<evidence type="ECO:0000313" key="2">
    <source>
        <dbReference type="EMBL" id="KXJ93903.1"/>
    </source>
</evidence>
<gene>
    <name evidence="2" type="ORF">Micbo1qcDRAFT_172786</name>
</gene>
<proteinExistence type="predicted"/>
<protein>
    <submittedName>
        <fullName evidence="2">Uncharacterized protein</fullName>
    </submittedName>
</protein>
<accession>A0A136J9P7</accession>
<dbReference type="Proteomes" id="UP000070501">
    <property type="component" value="Unassembled WGS sequence"/>
</dbReference>
<feature type="region of interest" description="Disordered" evidence="1">
    <location>
        <begin position="155"/>
        <end position="181"/>
    </location>
</feature>
<organism evidence="2 3">
    <name type="scientific">Microdochium bolleyi</name>
    <dbReference type="NCBI Taxonomy" id="196109"/>
    <lineage>
        <taxon>Eukaryota</taxon>
        <taxon>Fungi</taxon>
        <taxon>Dikarya</taxon>
        <taxon>Ascomycota</taxon>
        <taxon>Pezizomycotina</taxon>
        <taxon>Sordariomycetes</taxon>
        <taxon>Xylariomycetidae</taxon>
        <taxon>Xylariales</taxon>
        <taxon>Microdochiaceae</taxon>
        <taxon>Microdochium</taxon>
    </lineage>
</organism>
<keyword evidence="3" id="KW-1185">Reference proteome</keyword>
<dbReference type="InParanoid" id="A0A136J9P7"/>
<evidence type="ECO:0000313" key="3">
    <source>
        <dbReference type="Proteomes" id="UP000070501"/>
    </source>
</evidence>
<name>A0A136J9P7_9PEZI</name>
<sequence>MHRPRPAGDPAHDPISAAQSLITRRRLGGVGMPIEDMVLTVSPEIRAVALGCVSASLEQGHTGRRAFQPGKGVAISWRLVLDQVRRPSTVVRRNLFLRGTIGDEARPSVGENQRCGAAVRCTARGAGTKTAQSRLGGAADEKPGSRFVIGPQVADESCGADQSPTLDDRPGVGSARESWRRGSATMAIARLGSGTARPEPWTDEVPGVADARQYEIRRPKYELGT</sequence>
<dbReference type="AlphaFoldDB" id="A0A136J9P7"/>
<evidence type="ECO:0000256" key="1">
    <source>
        <dbReference type="SAM" id="MobiDB-lite"/>
    </source>
</evidence>
<reference evidence="3" key="1">
    <citation type="submission" date="2016-02" db="EMBL/GenBank/DDBJ databases">
        <title>Draft genome sequence of Microdochium bolleyi, a fungal endophyte of beachgrass.</title>
        <authorList>
            <consortium name="DOE Joint Genome Institute"/>
            <person name="David A.S."/>
            <person name="May G."/>
            <person name="Haridas S."/>
            <person name="Lim J."/>
            <person name="Wang M."/>
            <person name="Labutti K."/>
            <person name="Lipzen A."/>
            <person name="Barry K."/>
            <person name="Grigoriev I.V."/>
        </authorList>
    </citation>
    <scope>NUCLEOTIDE SEQUENCE [LARGE SCALE GENOMIC DNA]</scope>
    <source>
        <strain evidence="3">J235TASD1</strain>
    </source>
</reference>
<dbReference type="EMBL" id="KQ964247">
    <property type="protein sequence ID" value="KXJ93903.1"/>
    <property type="molecule type" value="Genomic_DNA"/>
</dbReference>